<accession>A0AA87Z9W7</accession>
<sequence length="36" mass="4198">MRGDESERISNKWNHIETADRVQGEKESLTFLPGHE</sequence>
<name>A0AA87Z9W7_FICCA</name>
<protein>
    <submittedName>
        <fullName evidence="2">Uncharacterized protein</fullName>
    </submittedName>
</protein>
<evidence type="ECO:0000256" key="1">
    <source>
        <dbReference type="SAM" id="MobiDB-lite"/>
    </source>
</evidence>
<dbReference type="EMBL" id="BTGU01000002">
    <property type="protein sequence ID" value="GMN28909.1"/>
    <property type="molecule type" value="Genomic_DNA"/>
</dbReference>
<reference evidence="2" key="1">
    <citation type="submission" date="2023-07" db="EMBL/GenBank/DDBJ databases">
        <title>draft genome sequence of fig (Ficus carica).</title>
        <authorList>
            <person name="Takahashi T."/>
            <person name="Nishimura K."/>
        </authorList>
    </citation>
    <scope>NUCLEOTIDE SEQUENCE</scope>
</reference>
<keyword evidence="3" id="KW-1185">Reference proteome</keyword>
<evidence type="ECO:0000313" key="2">
    <source>
        <dbReference type="EMBL" id="GMN28909.1"/>
    </source>
</evidence>
<feature type="region of interest" description="Disordered" evidence="1">
    <location>
        <begin position="16"/>
        <end position="36"/>
    </location>
</feature>
<dbReference type="AlphaFoldDB" id="A0AA87Z9W7"/>
<organism evidence="2 3">
    <name type="scientific">Ficus carica</name>
    <name type="common">Common fig</name>
    <dbReference type="NCBI Taxonomy" id="3494"/>
    <lineage>
        <taxon>Eukaryota</taxon>
        <taxon>Viridiplantae</taxon>
        <taxon>Streptophyta</taxon>
        <taxon>Embryophyta</taxon>
        <taxon>Tracheophyta</taxon>
        <taxon>Spermatophyta</taxon>
        <taxon>Magnoliopsida</taxon>
        <taxon>eudicotyledons</taxon>
        <taxon>Gunneridae</taxon>
        <taxon>Pentapetalae</taxon>
        <taxon>rosids</taxon>
        <taxon>fabids</taxon>
        <taxon>Rosales</taxon>
        <taxon>Moraceae</taxon>
        <taxon>Ficeae</taxon>
        <taxon>Ficus</taxon>
    </lineage>
</organism>
<dbReference type="Proteomes" id="UP001187192">
    <property type="component" value="Unassembled WGS sequence"/>
</dbReference>
<proteinExistence type="predicted"/>
<gene>
    <name evidence="2" type="ORF">TIFTF001_002239</name>
</gene>
<evidence type="ECO:0000313" key="3">
    <source>
        <dbReference type="Proteomes" id="UP001187192"/>
    </source>
</evidence>
<comment type="caution">
    <text evidence="2">The sequence shown here is derived from an EMBL/GenBank/DDBJ whole genome shotgun (WGS) entry which is preliminary data.</text>
</comment>